<dbReference type="Pfam" id="PF18962">
    <property type="entry name" value="Por_Secre_tail"/>
    <property type="match status" value="1"/>
</dbReference>
<evidence type="ECO:0000256" key="10">
    <source>
        <dbReference type="ARBA" id="ARBA00023326"/>
    </source>
</evidence>
<dbReference type="InterPro" id="IPR003305">
    <property type="entry name" value="CenC_carb-bd"/>
</dbReference>
<keyword evidence="8" id="KW-0119">Carbohydrate metabolism</keyword>
<dbReference type="SMART" id="SM00633">
    <property type="entry name" value="Glyco_10"/>
    <property type="match status" value="1"/>
</dbReference>
<keyword evidence="9" id="KW-0326">Glycosidase</keyword>
<evidence type="ECO:0000256" key="6">
    <source>
        <dbReference type="ARBA" id="ARBA00022737"/>
    </source>
</evidence>
<keyword evidence="7" id="KW-0378">Hydrolase</keyword>
<evidence type="ECO:0000256" key="2">
    <source>
        <dbReference type="ARBA" id="ARBA00007495"/>
    </source>
</evidence>
<evidence type="ECO:0000313" key="15">
    <source>
        <dbReference type="Proteomes" id="UP000256708"/>
    </source>
</evidence>
<organism evidence="14 15">
    <name type="scientific">Pontibacter diazotrophicus</name>
    <dbReference type="NCBI Taxonomy" id="1400979"/>
    <lineage>
        <taxon>Bacteria</taxon>
        <taxon>Pseudomonadati</taxon>
        <taxon>Bacteroidota</taxon>
        <taxon>Cytophagia</taxon>
        <taxon>Cytophagales</taxon>
        <taxon>Hymenobacteraceae</taxon>
        <taxon>Pontibacter</taxon>
    </lineage>
</organism>
<dbReference type="SUPFAM" id="SSF49785">
    <property type="entry name" value="Galactose-binding domain-like"/>
    <property type="match status" value="3"/>
</dbReference>
<proteinExistence type="inferred from homology"/>
<evidence type="ECO:0000256" key="3">
    <source>
        <dbReference type="ARBA" id="ARBA00012590"/>
    </source>
</evidence>
<dbReference type="InterPro" id="IPR031158">
    <property type="entry name" value="GH10_AS"/>
</dbReference>
<keyword evidence="5 12" id="KW-0732">Signal</keyword>
<keyword evidence="10" id="KW-0624">Polysaccharide degradation</keyword>
<dbReference type="EMBL" id="QRGR01000013">
    <property type="protein sequence ID" value="RDV14698.1"/>
    <property type="molecule type" value="Genomic_DNA"/>
</dbReference>
<dbReference type="PANTHER" id="PTHR31490:SF88">
    <property type="entry name" value="BETA-XYLANASE"/>
    <property type="match status" value="1"/>
</dbReference>
<dbReference type="GO" id="GO:0007156">
    <property type="term" value="P:homophilic cell adhesion via plasma membrane adhesion molecules"/>
    <property type="evidence" value="ECO:0007669"/>
    <property type="project" value="InterPro"/>
</dbReference>
<dbReference type="EC" id="3.2.1.8" evidence="3"/>
<feature type="signal peptide" evidence="12">
    <location>
        <begin position="1"/>
        <end position="21"/>
    </location>
</feature>
<dbReference type="Pfam" id="PF00331">
    <property type="entry name" value="Glyco_hydro_10"/>
    <property type="match status" value="1"/>
</dbReference>
<dbReference type="InterPro" id="IPR026444">
    <property type="entry name" value="Secre_tail"/>
</dbReference>
<evidence type="ECO:0000256" key="1">
    <source>
        <dbReference type="ARBA" id="ARBA00000681"/>
    </source>
</evidence>
<dbReference type="RefSeq" id="WP_115566109.1">
    <property type="nucleotide sequence ID" value="NZ_QRGR01000013.1"/>
</dbReference>
<name>A0A3D8LBB8_9BACT</name>
<dbReference type="Proteomes" id="UP000256708">
    <property type="component" value="Unassembled WGS sequence"/>
</dbReference>
<dbReference type="Gene3D" id="3.20.20.80">
    <property type="entry name" value="Glycosidases"/>
    <property type="match status" value="1"/>
</dbReference>
<comment type="catalytic activity">
    <reaction evidence="1">
        <text>Endohydrolysis of (1-&gt;4)-beta-D-xylosidic linkages in xylans.</text>
        <dbReference type="EC" id="3.2.1.8"/>
    </reaction>
</comment>
<comment type="similarity">
    <text evidence="2">Belongs to the glycosyl hydrolase 10 (cellulase F) family.</text>
</comment>
<dbReference type="Pfam" id="PF00028">
    <property type="entry name" value="Cadherin"/>
    <property type="match status" value="1"/>
</dbReference>
<evidence type="ECO:0000256" key="4">
    <source>
        <dbReference type="ARBA" id="ARBA00022651"/>
    </source>
</evidence>
<dbReference type="PANTHER" id="PTHR31490">
    <property type="entry name" value="GLYCOSYL HYDROLASE"/>
    <property type="match status" value="1"/>
</dbReference>
<dbReference type="SUPFAM" id="SSF51445">
    <property type="entry name" value="(Trans)glycosidases"/>
    <property type="match status" value="1"/>
</dbReference>
<dbReference type="Gene3D" id="2.60.120.260">
    <property type="entry name" value="Galactose-binding domain-like"/>
    <property type="match status" value="3"/>
</dbReference>
<keyword evidence="4" id="KW-0858">Xylan degradation</keyword>
<dbReference type="Pfam" id="PF02018">
    <property type="entry name" value="CBM_4_9"/>
    <property type="match status" value="3"/>
</dbReference>
<gene>
    <name evidence="14" type="ORF">DXT99_13630</name>
</gene>
<evidence type="ECO:0000256" key="8">
    <source>
        <dbReference type="ARBA" id="ARBA00023277"/>
    </source>
</evidence>
<dbReference type="OrthoDB" id="7061696at2"/>
<feature type="chain" id="PRO_5017607136" description="endo-1,4-beta-xylanase" evidence="12">
    <location>
        <begin position="22"/>
        <end position="1010"/>
    </location>
</feature>
<evidence type="ECO:0000256" key="7">
    <source>
        <dbReference type="ARBA" id="ARBA00022801"/>
    </source>
</evidence>
<dbReference type="GO" id="GO:0005509">
    <property type="term" value="F:calcium ion binding"/>
    <property type="evidence" value="ECO:0007669"/>
    <property type="project" value="InterPro"/>
</dbReference>
<dbReference type="GO" id="GO:0031176">
    <property type="term" value="F:endo-1,4-beta-xylanase activity"/>
    <property type="evidence" value="ECO:0007669"/>
    <property type="project" value="UniProtKB-EC"/>
</dbReference>
<dbReference type="CDD" id="cd11304">
    <property type="entry name" value="Cadherin_repeat"/>
    <property type="match status" value="1"/>
</dbReference>
<feature type="domain" description="GH10" evidence="13">
    <location>
        <begin position="480"/>
        <end position="775"/>
    </location>
</feature>
<dbReference type="InterPro" id="IPR017853">
    <property type="entry name" value="GH"/>
</dbReference>
<dbReference type="AlphaFoldDB" id="A0A3D8LBB8"/>
<dbReference type="GO" id="GO:0045493">
    <property type="term" value="P:xylan catabolic process"/>
    <property type="evidence" value="ECO:0007669"/>
    <property type="project" value="UniProtKB-KW"/>
</dbReference>
<dbReference type="PROSITE" id="PS00591">
    <property type="entry name" value="GH10_1"/>
    <property type="match status" value="1"/>
</dbReference>
<protein>
    <recommendedName>
        <fullName evidence="3">endo-1,4-beta-xylanase</fullName>
        <ecNumber evidence="3">3.2.1.8</ecNumber>
    </recommendedName>
</protein>
<evidence type="ECO:0000256" key="9">
    <source>
        <dbReference type="ARBA" id="ARBA00023295"/>
    </source>
</evidence>
<dbReference type="InterPro" id="IPR008979">
    <property type="entry name" value="Galactose-bd-like_sf"/>
</dbReference>
<sequence>MKKVVLLILLFASLGSFTSRAQNLIPNGGFENDLANWWTQAASGTNASFTVVTEDKAEGSKALKVDVITPGANAWDVQAVNDAWASVTGKEYTLTFWAKAATSGSSFKMIQQVGDAYEEKTFTLTNTWQKYEWSFMAQAAELQLKFHFPNAGTFYIDGITIPQQEQVKNLISNGSFENGSGNSFTNWWTSAGNGSAAFTAATGSAQDGARALKVDVAALGSNPWEIQAVNDAWPSVTGKEYTLTFWAKAATAGSSFKTVLQLGGAYDEQTFTLTDTWQEYKWTFTAKADNMELKLQFLSTGTFYIDNIFIPSAVQAKELLTNGGFENGTGDSFTNWWTQVSGGGVGAFTAETSDVQSGSRAMKVSITQAGGAAYNIQAVNDAWPSVTGTEYTLTFYAKAATAGKNITVVQQTDTYASKNFELTDTWKQYEWTFTAQEEGLQLRLNFPEAGTFYIDNVSILGSVDDTPAPQPYTPTGPPIATGQPKFLGSVYSASQLPNFTAYFNQVVAENAGKWGSVEATRDVMNWTELDAAYELAKDNGFPFRMHVLIWGNQQPTWIKSLSPAEQLEEIEEWFAAVAERYPDIDFLEVVNEPTNDPPVQDPNDPGSGGYMEALGGSGTTGWDWVINSFKLARKYFPDTPLMLNDYSVENSLQNAQRYLNIINLLQAENLIDAIGIQGHAFSTRSVSVELLTQILDNYAATGLPIYITELDIDGRTDAVQLAEYQRIFPVFWEHPAVKGITLWGYRPGHWRTEQGAYLAYTNGAEREAFVWLQEYIQSNTNLHIPVVTVGQNFSLSEIATCNVVGTVAATDADANTTLQGWQITGGTGASVFAIEAATGAISIARPDLLDFTQTSYTLIVKVNDGFSTSAGETVTITIPKKIYVAHKGKTIHIAKEAVPAHLGHGDCIGKEEATVTLAGKSSVSNLKGIEAEALHVYPNPAAEGRFTVAVADFDITKKPVYQIVDAGGRKLVEQQMNSSTISNNLTLKPGIYFIRLISNNEVTVRKVIVQ</sequence>
<dbReference type="GO" id="GO:0016020">
    <property type="term" value="C:membrane"/>
    <property type="evidence" value="ECO:0007669"/>
    <property type="project" value="InterPro"/>
</dbReference>
<feature type="active site" description="Nucleophile" evidence="11">
    <location>
        <position position="709"/>
    </location>
</feature>
<accession>A0A3D8LBB8</accession>
<dbReference type="Gene3D" id="2.60.40.60">
    <property type="entry name" value="Cadherins"/>
    <property type="match status" value="1"/>
</dbReference>
<reference evidence="15" key="1">
    <citation type="submission" date="2018-08" db="EMBL/GenBank/DDBJ databases">
        <authorList>
            <person name="Liu Z.-W."/>
            <person name="Du Z.-J."/>
        </authorList>
    </citation>
    <scope>NUCLEOTIDE SEQUENCE [LARGE SCALE GENOMIC DNA]</scope>
    <source>
        <strain evidence="15">H4X</strain>
    </source>
</reference>
<evidence type="ECO:0000313" key="14">
    <source>
        <dbReference type="EMBL" id="RDV14698.1"/>
    </source>
</evidence>
<keyword evidence="15" id="KW-1185">Reference proteome</keyword>
<dbReference type="InterPro" id="IPR015919">
    <property type="entry name" value="Cadherin-like_sf"/>
</dbReference>
<evidence type="ECO:0000259" key="13">
    <source>
        <dbReference type="PROSITE" id="PS51760"/>
    </source>
</evidence>
<comment type="caution">
    <text evidence="14">The sequence shown here is derived from an EMBL/GenBank/DDBJ whole genome shotgun (WGS) entry which is preliminary data.</text>
</comment>
<evidence type="ECO:0000256" key="11">
    <source>
        <dbReference type="PROSITE-ProRule" id="PRU10061"/>
    </source>
</evidence>
<dbReference type="InterPro" id="IPR001000">
    <property type="entry name" value="GH10_dom"/>
</dbReference>
<dbReference type="NCBIfam" id="TIGR04183">
    <property type="entry name" value="Por_Secre_tail"/>
    <property type="match status" value="1"/>
</dbReference>
<dbReference type="InterPro" id="IPR044846">
    <property type="entry name" value="GH10"/>
</dbReference>
<dbReference type="SUPFAM" id="SSF49313">
    <property type="entry name" value="Cadherin-like"/>
    <property type="match status" value="1"/>
</dbReference>
<evidence type="ECO:0000256" key="5">
    <source>
        <dbReference type="ARBA" id="ARBA00022729"/>
    </source>
</evidence>
<keyword evidence="6" id="KW-0677">Repeat</keyword>
<dbReference type="PROSITE" id="PS51760">
    <property type="entry name" value="GH10_2"/>
    <property type="match status" value="1"/>
</dbReference>
<evidence type="ECO:0000256" key="12">
    <source>
        <dbReference type="SAM" id="SignalP"/>
    </source>
</evidence>
<dbReference type="InterPro" id="IPR002126">
    <property type="entry name" value="Cadherin-like_dom"/>
</dbReference>